<feature type="compositionally biased region" description="Gly residues" evidence="1">
    <location>
        <begin position="1"/>
        <end position="12"/>
    </location>
</feature>
<gene>
    <name evidence="3" type="primary">CUNH17orf97</name>
</gene>
<accession>A0A6P5M347</accession>
<proteinExistence type="predicted"/>
<feature type="compositionally biased region" description="Basic and acidic residues" evidence="1">
    <location>
        <begin position="76"/>
        <end position="99"/>
    </location>
</feature>
<dbReference type="PANTHER" id="PTHR36474:SF1">
    <property type="entry name" value="PROTEIN LIAT1"/>
    <property type="match status" value="1"/>
</dbReference>
<dbReference type="InterPro" id="IPR038794">
    <property type="entry name" value="LIAT1"/>
</dbReference>
<feature type="region of interest" description="Disordered" evidence="1">
    <location>
        <begin position="1"/>
        <end position="110"/>
    </location>
</feature>
<dbReference type="PANTHER" id="PTHR36474">
    <property type="entry name" value="PROTEIN LIAT1"/>
    <property type="match status" value="1"/>
</dbReference>
<dbReference type="GeneID" id="110222137"/>
<keyword evidence="2" id="KW-1185">Reference proteome</keyword>
<name>A0A6P5M347_PHACI</name>
<evidence type="ECO:0000313" key="3">
    <source>
        <dbReference type="RefSeq" id="XP_020862661.1"/>
    </source>
</evidence>
<dbReference type="Proteomes" id="UP000515140">
    <property type="component" value="Unplaced"/>
</dbReference>
<dbReference type="CTD" id="400566"/>
<evidence type="ECO:0000256" key="1">
    <source>
        <dbReference type="SAM" id="MobiDB-lite"/>
    </source>
</evidence>
<protein>
    <submittedName>
        <fullName evidence="3">Protein LIAT1 isoform X3</fullName>
    </submittedName>
</protein>
<sequence>MNVRGGRGGPGAGEECDEDDDEDYEEREAVTQVFHVSRLPPISGYVPETSRRKVKKKKKKKKSSATGLGKGSGKGSSKDPSSKLESMKEVKREKEENKHPSCSSSAEVEESLSTKINESLRWEGILEDPVAEEERIHIYKLNRRKRYRLSALEGFCPTPSVLEGINENVSVLPDPESCMNSKQQAMKVDCPNCFLDGNMTSKILPSPELATANVSKQKLSSALANLS</sequence>
<reference evidence="3" key="1">
    <citation type="submission" date="2025-08" db="UniProtKB">
        <authorList>
            <consortium name="RefSeq"/>
        </authorList>
    </citation>
    <scope>IDENTIFICATION</scope>
    <source>
        <tissue evidence="3">Spleen</tissue>
    </source>
</reference>
<feature type="compositionally biased region" description="Basic residues" evidence="1">
    <location>
        <begin position="52"/>
        <end position="63"/>
    </location>
</feature>
<dbReference type="RefSeq" id="XP_020862661.1">
    <property type="nucleotide sequence ID" value="XM_021007002.1"/>
</dbReference>
<evidence type="ECO:0000313" key="2">
    <source>
        <dbReference type="Proteomes" id="UP000515140"/>
    </source>
</evidence>
<feature type="compositionally biased region" description="Acidic residues" evidence="1">
    <location>
        <begin position="14"/>
        <end position="26"/>
    </location>
</feature>
<feature type="compositionally biased region" description="Polar residues" evidence="1">
    <location>
        <begin position="100"/>
        <end position="110"/>
    </location>
</feature>
<organism evidence="2 3">
    <name type="scientific">Phascolarctos cinereus</name>
    <name type="common">Koala</name>
    <dbReference type="NCBI Taxonomy" id="38626"/>
    <lineage>
        <taxon>Eukaryota</taxon>
        <taxon>Metazoa</taxon>
        <taxon>Chordata</taxon>
        <taxon>Craniata</taxon>
        <taxon>Vertebrata</taxon>
        <taxon>Euteleostomi</taxon>
        <taxon>Mammalia</taxon>
        <taxon>Metatheria</taxon>
        <taxon>Diprotodontia</taxon>
        <taxon>Phascolarctidae</taxon>
        <taxon>Phascolarctos</taxon>
    </lineage>
</organism>
<dbReference type="AlphaFoldDB" id="A0A6P5M347"/>